<dbReference type="PANTHER" id="PTHR43610:SF1">
    <property type="entry name" value="N-ACETYLTRANSFERASE DOMAIN-CONTAINING PROTEIN"/>
    <property type="match status" value="1"/>
</dbReference>
<dbReference type="Proteomes" id="UP001500067">
    <property type="component" value="Unassembled WGS sequence"/>
</dbReference>
<dbReference type="RefSeq" id="WP_345080226.1">
    <property type="nucleotide sequence ID" value="NZ_BAABFA010000008.1"/>
</dbReference>
<gene>
    <name evidence="2" type="ORF">GCM10023093_12630</name>
</gene>
<feature type="domain" description="N-acetyltransferase" evidence="1">
    <location>
        <begin position="15"/>
        <end position="177"/>
    </location>
</feature>
<name>A0ABP8NDU3_9BACT</name>
<organism evidence="2 3">
    <name type="scientific">Nemorincola caseinilytica</name>
    <dbReference type="NCBI Taxonomy" id="2054315"/>
    <lineage>
        <taxon>Bacteria</taxon>
        <taxon>Pseudomonadati</taxon>
        <taxon>Bacteroidota</taxon>
        <taxon>Chitinophagia</taxon>
        <taxon>Chitinophagales</taxon>
        <taxon>Chitinophagaceae</taxon>
        <taxon>Nemorincola</taxon>
    </lineage>
</organism>
<dbReference type="EMBL" id="BAABFA010000008">
    <property type="protein sequence ID" value="GAA4463655.1"/>
    <property type="molecule type" value="Genomic_DNA"/>
</dbReference>
<evidence type="ECO:0000259" key="1">
    <source>
        <dbReference type="PROSITE" id="PS51186"/>
    </source>
</evidence>
<proteinExistence type="predicted"/>
<keyword evidence="3" id="KW-1185">Reference proteome</keyword>
<sequence length="196" mass="22629">MNWIQHPIVLDGKRVSLVPLERTHFAALQTLSADSRIWEFMSMNGADTLKFRQYLESAVLKRPTGEQYAFTVIDKATGSIIGSTMLHNIFPEYRKLEIGYTWYAPRYWRTGYNRECKLLLLTYCFEVLHTIRVQLVTDENNLRSRTAIAGIGAKFEGILRNERIRSNGAYRNTAMYSIIDTEWPGVKALLSDQLND</sequence>
<dbReference type="InterPro" id="IPR000182">
    <property type="entry name" value="GNAT_dom"/>
</dbReference>
<evidence type="ECO:0000313" key="2">
    <source>
        <dbReference type="EMBL" id="GAA4463655.1"/>
    </source>
</evidence>
<dbReference type="InterPro" id="IPR016181">
    <property type="entry name" value="Acyl_CoA_acyltransferase"/>
</dbReference>
<accession>A0ABP8NDU3</accession>
<dbReference type="Pfam" id="PF13302">
    <property type="entry name" value="Acetyltransf_3"/>
    <property type="match status" value="1"/>
</dbReference>
<comment type="caution">
    <text evidence="2">The sequence shown here is derived from an EMBL/GenBank/DDBJ whole genome shotgun (WGS) entry which is preliminary data.</text>
</comment>
<protein>
    <submittedName>
        <fullName evidence="2">GNAT family protein</fullName>
    </submittedName>
</protein>
<dbReference type="PANTHER" id="PTHR43610">
    <property type="entry name" value="BLL6696 PROTEIN"/>
    <property type="match status" value="1"/>
</dbReference>
<dbReference type="PROSITE" id="PS51186">
    <property type="entry name" value="GNAT"/>
    <property type="match status" value="1"/>
</dbReference>
<dbReference type="Gene3D" id="3.40.630.30">
    <property type="match status" value="1"/>
</dbReference>
<evidence type="ECO:0000313" key="3">
    <source>
        <dbReference type="Proteomes" id="UP001500067"/>
    </source>
</evidence>
<reference evidence="3" key="1">
    <citation type="journal article" date="2019" name="Int. J. Syst. Evol. Microbiol.">
        <title>The Global Catalogue of Microorganisms (GCM) 10K type strain sequencing project: providing services to taxonomists for standard genome sequencing and annotation.</title>
        <authorList>
            <consortium name="The Broad Institute Genomics Platform"/>
            <consortium name="The Broad Institute Genome Sequencing Center for Infectious Disease"/>
            <person name="Wu L."/>
            <person name="Ma J."/>
        </authorList>
    </citation>
    <scope>NUCLEOTIDE SEQUENCE [LARGE SCALE GENOMIC DNA]</scope>
    <source>
        <strain evidence="3">JCM 32105</strain>
    </source>
</reference>
<dbReference type="SUPFAM" id="SSF55729">
    <property type="entry name" value="Acyl-CoA N-acyltransferases (Nat)"/>
    <property type="match status" value="1"/>
</dbReference>